<dbReference type="Proteomes" id="UP000004946">
    <property type="component" value="Chromosome"/>
</dbReference>
<organism evidence="1 2">
    <name type="scientific">Parascardovia denticolens DSM 10105 = JCM 12538</name>
    <dbReference type="NCBI Taxonomy" id="864564"/>
    <lineage>
        <taxon>Bacteria</taxon>
        <taxon>Bacillati</taxon>
        <taxon>Actinomycetota</taxon>
        <taxon>Actinomycetes</taxon>
        <taxon>Bifidobacteriales</taxon>
        <taxon>Bifidobacteriaceae</taxon>
        <taxon>Parascardovia</taxon>
    </lineage>
</organism>
<sequence length="125" mass="14977">MGIEELLRIRPDEYLDVGICPICESKQEHVKHMEKELREFEDPINEELGRLRSQVNYAITYVAQAADAYGDETGSLKERYYRLEAFSEKLSRIYKRCYFWCEELHHCLKDYERKQRDMGDGTEWA</sequence>
<name>E6K2W8_PARDN</name>
<evidence type="ECO:0000313" key="2">
    <source>
        <dbReference type="Proteomes" id="UP000004946"/>
    </source>
</evidence>
<reference evidence="1 2" key="1">
    <citation type="submission" date="2010-12" db="EMBL/GenBank/DDBJ databases">
        <authorList>
            <person name="Muzny D."/>
            <person name="Qin X."/>
            <person name="Buhay C."/>
            <person name="Dugan-Rocha S."/>
            <person name="Ding Y."/>
            <person name="Chen G."/>
            <person name="Hawes A."/>
            <person name="Holder M."/>
            <person name="Jhangiani S."/>
            <person name="Johnson A."/>
            <person name="Khan Z."/>
            <person name="Li Z."/>
            <person name="Liu W."/>
            <person name="Liu X."/>
            <person name="Perez L."/>
            <person name="Shen H."/>
            <person name="Wang Q."/>
            <person name="Watt J."/>
            <person name="Xi L."/>
            <person name="Xin Y."/>
            <person name="Zhou J."/>
            <person name="Deng J."/>
            <person name="Jiang H."/>
            <person name="Liu Y."/>
            <person name="Qu J."/>
            <person name="Song X.-Z."/>
            <person name="Zhang L."/>
            <person name="Villasana D."/>
            <person name="Johnson A."/>
            <person name="Liu J."/>
            <person name="Liyanage D."/>
            <person name="Lorensuhewa L."/>
            <person name="Robinson T."/>
            <person name="Song A."/>
            <person name="Song B.-B."/>
            <person name="Dinh H."/>
            <person name="Thornton R."/>
            <person name="Coyle M."/>
            <person name="Francisco L."/>
            <person name="Jackson L."/>
            <person name="Javaid M."/>
            <person name="Korchina V."/>
            <person name="Kovar C."/>
            <person name="Mata R."/>
            <person name="Mathew T."/>
            <person name="Ngo R."/>
            <person name="Nguyen L."/>
            <person name="Nguyen N."/>
            <person name="Okwuonu G."/>
            <person name="Ongeri F."/>
            <person name="Pham C."/>
            <person name="Simmons D."/>
            <person name="Wilczek-Boney K."/>
            <person name="Hale W."/>
            <person name="Jakkamsetti A."/>
            <person name="Pham P."/>
            <person name="Ruth R."/>
            <person name="San Lucas F."/>
            <person name="Warren J."/>
            <person name="Zhang J."/>
            <person name="Zhao Z."/>
            <person name="Zhou C."/>
            <person name="Zhu D."/>
            <person name="Lee S."/>
            <person name="Bess C."/>
            <person name="Blankenburg K."/>
            <person name="Forbes L."/>
            <person name="Fu Q."/>
            <person name="Gubbala S."/>
            <person name="Hirani K."/>
            <person name="Jayaseelan J.C."/>
            <person name="Lara F."/>
            <person name="Munidasa M."/>
            <person name="Palculict T."/>
            <person name="Patil S."/>
            <person name="Pu L.-L."/>
            <person name="Saada N."/>
            <person name="Tang L."/>
            <person name="Weissenberger G."/>
            <person name="Zhu Y."/>
            <person name="Hemphill L."/>
            <person name="Shang Y."/>
            <person name="Youmans B."/>
            <person name="Ayvaz T."/>
            <person name="Ross M."/>
            <person name="Santibanez J."/>
            <person name="Aqrawi P."/>
            <person name="Gross S."/>
            <person name="Joshi V."/>
            <person name="Fowler G."/>
            <person name="Nazareth L."/>
            <person name="Reid J."/>
            <person name="Worley K."/>
            <person name="Petrosino J."/>
            <person name="Highlander S."/>
            <person name="Gibbs R."/>
        </authorList>
    </citation>
    <scope>NUCLEOTIDE SEQUENCE [LARGE SCALE GENOMIC DNA]</scope>
    <source>
        <strain evidence="1 2">DSM 10105</strain>
    </source>
</reference>
<protein>
    <submittedName>
        <fullName evidence="1">Uncharacterized protein</fullName>
    </submittedName>
</protein>
<gene>
    <name evidence="1" type="ORF">HMPREF0620_1357</name>
</gene>
<comment type="caution">
    <text evidence="1">The sequence shown here is derived from an EMBL/GenBank/DDBJ whole genome shotgun (WGS) entry which is preliminary data.</text>
</comment>
<dbReference type="KEGG" id="pdo:PSDT_0316"/>
<dbReference type="RefSeq" id="WP_006289675.1">
    <property type="nucleotide sequence ID" value="NZ_AP012333.1"/>
</dbReference>
<evidence type="ECO:0000313" key="1">
    <source>
        <dbReference type="EMBL" id="EFT82672.1"/>
    </source>
</evidence>
<accession>E6K2W8</accession>
<dbReference type="PATRIC" id="fig|864564.6.peg.346"/>
<dbReference type="HOGENOM" id="CLU_1990492_0_0_11"/>
<keyword evidence="2" id="KW-1185">Reference proteome</keyword>
<proteinExistence type="predicted"/>
<dbReference type="EMBL" id="AEON01000002">
    <property type="protein sequence ID" value="EFT82672.1"/>
    <property type="molecule type" value="Genomic_DNA"/>
</dbReference>
<dbReference type="AlphaFoldDB" id="E6K2W8"/>